<name>A0ABP8HXF2_9GAMM</name>
<dbReference type="EMBL" id="BAABFU010000001">
    <property type="protein sequence ID" value="GAA4346742.1"/>
    <property type="molecule type" value="Genomic_DNA"/>
</dbReference>
<gene>
    <name evidence="2" type="ORF">GCM10023150_08420</name>
</gene>
<protein>
    <submittedName>
        <fullName evidence="2">Beta-ketoacyl synthase chain length factor</fullName>
    </submittedName>
</protein>
<dbReference type="SUPFAM" id="SSF53901">
    <property type="entry name" value="Thiolase-like"/>
    <property type="match status" value="1"/>
</dbReference>
<comment type="caution">
    <text evidence="2">The sequence shown here is derived from an EMBL/GenBank/DDBJ whole genome shotgun (WGS) entry which is preliminary data.</text>
</comment>
<sequence length="251" mass="28111">MTITTKLTLGVLSSYCWIDENTLNGTNCSESLLKFSDLDAISLQQIPPIKRRRLNGLSRMAMHSSLECLQHAKIEPSDVFTVFASQHGELNRTVNIVNDLVQNEDISPKDFSLSVHNASLGLFSIFNKNKNVGTSIAANHNTFGFALLESYNILKSNPDKKVLLTCFDMQVGQPFDRLQPRPEPSYSLALVLSLEAEQTVSFTFDRNGDTQKHAMSVPPLALSFFEFIQGNQLTLQHQTPDTRWEFSKNAV</sequence>
<dbReference type="RefSeq" id="WP_223576839.1">
    <property type="nucleotide sequence ID" value="NZ_BAABFU010000001.1"/>
</dbReference>
<proteinExistence type="predicted"/>
<dbReference type="InterPro" id="IPR016039">
    <property type="entry name" value="Thiolase-like"/>
</dbReference>
<evidence type="ECO:0000313" key="3">
    <source>
        <dbReference type="Proteomes" id="UP001501294"/>
    </source>
</evidence>
<dbReference type="Pfam" id="PF13723">
    <property type="entry name" value="Ketoacyl-synt_2"/>
    <property type="match status" value="1"/>
</dbReference>
<reference evidence="3" key="1">
    <citation type="journal article" date="2019" name="Int. J. Syst. Evol. Microbiol.">
        <title>The Global Catalogue of Microorganisms (GCM) 10K type strain sequencing project: providing services to taxonomists for standard genome sequencing and annotation.</title>
        <authorList>
            <consortium name="The Broad Institute Genomics Platform"/>
            <consortium name="The Broad Institute Genome Sequencing Center for Infectious Disease"/>
            <person name="Wu L."/>
            <person name="Ma J."/>
        </authorList>
    </citation>
    <scope>NUCLEOTIDE SEQUENCE [LARGE SCALE GENOMIC DNA]</scope>
    <source>
        <strain evidence="3">JCM 17727</strain>
    </source>
</reference>
<dbReference type="Proteomes" id="UP001501294">
    <property type="component" value="Unassembled WGS sequence"/>
</dbReference>
<evidence type="ECO:0000259" key="1">
    <source>
        <dbReference type="Pfam" id="PF13723"/>
    </source>
</evidence>
<accession>A0ABP8HXF2</accession>
<dbReference type="InterPro" id="IPR014030">
    <property type="entry name" value="Ketoacyl_synth_N"/>
</dbReference>
<evidence type="ECO:0000313" key="2">
    <source>
        <dbReference type="EMBL" id="GAA4346742.1"/>
    </source>
</evidence>
<feature type="domain" description="Beta-ketoacyl synthase-like N-terminal" evidence="1">
    <location>
        <begin position="36"/>
        <end position="246"/>
    </location>
</feature>
<organism evidence="2 3">
    <name type="scientific">Kangiella taiwanensis</name>
    <dbReference type="NCBI Taxonomy" id="1079179"/>
    <lineage>
        <taxon>Bacteria</taxon>
        <taxon>Pseudomonadati</taxon>
        <taxon>Pseudomonadota</taxon>
        <taxon>Gammaproteobacteria</taxon>
        <taxon>Kangiellales</taxon>
        <taxon>Kangiellaceae</taxon>
        <taxon>Kangiella</taxon>
    </lineage>
</organism>
<keyword evidence="3" id="KW-1185">Reference proteome</keyword>